<proteinExistence type="predicted"/>
<dbReference type="EMBL" id="JARIHO010000038">
    <property type="protein sequence ID" value="KAJ7328823.1"/>
    <property type="molecule type" value="Genomic_DNA"/>
</dbReference>
<organism evidence="1 2">
    <name type="scientific">Mycena albidolilacea</name>
    <dbReference type="NCBI Taxonomy" id="1033008"/>
    <lineage>
        <taxon>Eukaryota</taxon>
        <taxon>Fungi</taxon>
        <taxon>Dikarya</taxon>
        <taxon>Basidiomycota</taxon>
        <taxon>Agaricomycotina</taxon>
        <taxon>Agaricomycetes</taxon>
        <taxon>Agaricomycetidae</taxon>
        <taxon>Agaricales</taxon>
        <taxon>Marasmiineae</taxon>
        <taxon>Mycenaceae</taxon>
        <taxon>Mycena</taxon>
    </lineage>
</organism>
<name>A0AAD6ZNB6_9AGAR</name>
<sequence length="195" mass="22341">MLKATPLELLTLQQLSCTALLHTPPDPRPKPALLGRRAQEEHALAAGVWSEEAHMDQTQRLHFREWLPYNERDMAKFRMYCISAVATTDEEWFSARAITEGRAVRSPLAVVRTVPELLQEYKLRAEALPRIMQLYPNTKALQKRSAEFSEARKAVDLFNVAFFKDVIGPCEQIPYRKLLQTQAVRDVMEAFGRSS</sequence>
<keyword evidence="2" id="KW-1185">Reference proteome</keyword>
<reference evidence="1" key="1">
    <citation type="submission" date="2023-03" db="EMBL/GenBank/DDBJ databases">
        <title>Massive genome expansion in bonnet fungi (Mycena s.s.) driven by repeated elements and novel gene families across ecological guilds.</title>
        <authorList>
            <consortium name="Lawrence Berkeley National Laboratory"/>
            <person name="Harder C.B."/>
            <person name="Miyauchi S."/>
            <person name="Viragh M."/>
            <person name="Kuo A."/>
            <person name="Thoen E."/>
            <person name="Andreopoulos B."/>
            <person name="Lu D."/>
            <person name="Skrede I."/>
            <person name="Drula E."/>
            <person name="Henrissat B."/>
            <person name="Morin E."/>
            <person name="Kohler A."/>
            <person name="Barry K."/>
            <person name="LaButti K."/>
            <person name="Morin E."/>
            <person name="Salamov A."/>
            <person name="Lipzen A."/>
            <person name="Mereny Z."/>
            <person name="Hegedus B."/>
            <person name="Baldrian P."/>
            <person name="Stursova M."/>
            <person name="Weitz H."/>
            <person name="Taylor A."/>
            <person name="Grigoriev I.V."/>
            <person name="Nagy L.G."/>
            <person name="Martin F."/>
            <person name="Kauserud H."/>
        </authorList>
    </citation>
    <scope>NUCLEOTIDE SEQUENCE</scope>
    <source>
        <strain evidence="1">CBHHK002</strain>
    </source>
</reference>
<accession>A0AAD6ZNB6</accession>
<protein>
    <submittedName>
        <fullName evidence="1">Uncharacterized protein</fullName>
    </submittedName>
</protein>
<dbReference type="Proteomes" id="UP001218218">
    <property type="component" value="Unassembled WGS sequence"/>
</dbReference>
<comment type="caution">
    <text evidence="1">The sequence shown here is derived from an EMBL/GenBank/DDBJ whole genome shotgun (WGS) entry which is preliminary data.</text>
</comment>
<gene>
    <name evidence="1" type="ORF">DFH08DRAFT_967220</name>
</gene>
<evidence type="ECO:0000313" key="2">
    <source>
        <dbReference type="Proteomes" id="UP001218218"/>
    </source>
</evidence>
<dbReference type="AlphaFoldDB" id="A0AAD6ZNB6"/>
<evidence type="ECO:0000313" key="1">
    <source>
        <dbReference type="EMBL" id="KAJ7328823.1"/>
    </source>
</evidence>